<dbReference type="InterPro" id="IPR038418">
    <property type="entry name" value="6-PTP_synth/QueD_sf"/>
</dbReference>
<gene>
    <name evidence="1" type="ORF">UFOVP755_53</name>
</gene>
<dbReference type="SUPFAM" id="SSF55620">
    <property type="entry name" value="Tetrahydrobiopterin biosynthesis enzymes-like"/>
    <property type="match status" value="1"/>
</dbReference>
<evidence type="ECO:0000313" key="1">
    <source>
        <dbReference type="EMBL" id="CAB5226130.1"/>
    </source>
</evidence>
<dbReference type="Pfam" id="PF01242">
    <property type="entry name" value="PTPS"/>
    <property type="match status" value="1"/>
</dbReference>
<sequence>MYRSSKTIGNLPCAHRRWQHKGHCRWVHGYSRSFEFWFESDNLDEMGFVVDFGGLKFLKEWLVSKYDHTLLIDESDPLLPMFLALEQQEGCKLTVYENVGMEGSAEYVGIYVKGKLEELYGDRVRLISVECRENDKNSGGIWYSK</sequence>
<dbReference type="EMBL" id="LR798356">
    <property type="protein sequence ID" value="CAB5226130.1"/>
    <property type="molecule type" value="Genomic_DNA"/>
</dbReference>
<dbReference type="Gene3D" id="3.30.479.10">
    <property type="entry name" value="6-pyruvoyl tetrahydropterin synthase/QueD"/>
    <property type="match status" value="1"/>
</dbReference>
<proteinExistence type="predicted"/>
<organism evidence="1">
    <name type="scientific">uncultured Caudovirales phage</name>
    <dbReference type="NCBI Taxonomy" id="2100421"/>
    <lineage>
        <taxon>Viruses</taxon>
        <taxon>Duplodnaviria</taxon>
        <taxon>Heunggongvirae</taxon>
        <taxon>Uroviricota</taxon>
        <taxon>Caudoviricetes</taxon>
        <taxon>Peduoviridae</taxon>
        <taxon>Maltschvirus</taxon>
        <taxon>Maltschvirus maltsch</taxon>
    </lineage>
</organism>
<protein>
    <submittedName>
        <fullName evidence="1">Queuosine_QueD, queuosine biosynthesis protein QueD</fullName>
    </submittedName>
</protein>
<accession>A0A6J7X5M1</accession>
<dbReference type="InterPro" id="IPR007115">
    <property type="entry name" value="6-PTP_synth/QueD"/>
</dbReference>
<name>A0A6J7X5M1_9CAUD</name>
<reference evidence="1" key="1">
    <citation type="submission" date="2020-05" db="EMBL/GenBank/DDBJ databases">
        <authorList>
            <person name="Chiriac C."/>
            <person name="Salcher M."/>
            <person name="Ghai R."/>
            <person name="Kavagutti S V."/>
        </authorList>
    </citation>
    <scope>NUCLEOTIDE SEQUENCE</scope>
</reference>